<keyword evidence="2" id="KW-1185">Reference proteome</keyword>
<gene>
    <name evidence="1" type="ORF">JK634_12225</name>
</gene>
<reference evidence="1" key="1">
    <citation type="submission" date="2021-01" db="EMBL/GenBank/DDBJ databases">
        <title>Genome public.</title>
        <authorList>
            <person name="Liu C."/>
            <person name="Sun Q."/>
        </authorList>
    </citation>
    <scope>NUCLEOTIDE SEQUENCE</scope>
    <source>
        <strain evidence="1">YIM B02565</strain>
    </source>
</reference>
<dbReference type="EMBL" id="JAESWA010000022">
    <property type="protein sequence ID" value="MBL4932580.1"/>
    <property type="molecule type" value="Genomic_DNA"/>
</dbReference>
<comment type="caution">
    <text evidence="1">The sequence shown here is derived from an EMBL/GenBank/DDBJ whole genome shotgun (WGS) entry which is preliminary data.</text>
</comment>
<name>A0A937K5N9_9CLOT</name>
<dbReference type="RefSeq" id="WP_202767925.1">
    <property type="nucleotide sequence ID" value="NZ_JAESWA010000022.1"/>
</dbReference>
<evidence type="ECO:0008006" key="3">
    <source>
        <dbReference type="Google" id="ProtNLM"/>
    </source>
</evidence>
<dbReference type="Proteomes" id="UP000623681">
    <property type="component" value="Unassembled WGS sequence"/>
</dbReference>
<evidence type="ECO:0000313" key="2">
    <source>
        <dbReference type="Proteomes" id="UP000623681"/>
    </source>
</evidence>
<evidence type="ECO:0000313" key="1">
    <source>
        <dbReference type="EMBL" id="MBL4932580.1"/>
    </source>
</evidence>
<sequence>MNNKKLIKIILLCLTLTFSGVGVTYSYFVYNEKVENSINVSIGTIQSDFVNSKTQSHITCPIVNISGLLPGATQSKNYNIKNIGSLTSKVAFSLDNFTESEKDALIPYINFRIESGSNLLYDGTLKGYIESSDKILTLKDQNDDPILLKADSGIEVKLSFTLQSNVPYKAEGKSLKFNINIHSTQPNDPQWSY</sequence>
<dbReference type="AlphaFoldDB" id="A0A937K5N9"/>
<protein>
    <recommendedName>
        <fullName evidence="3">Camelysin metallo-endopeptidase</fullName>
    </recommendedName>
</protein>
<organism evidence="1 2">
    <name type="scientific">Clostridium paridis</name>
    <dbReference type="NCBI Taxonomy" id="2803863"/>
    <lineage>
        <taxon>Bacteria</taxon>
        <taxon>Bacillati</taxon>
        <taxon>Bacillota</taxon>
        <taxon>Clostridia</taxon>
        <taxon>Eubacteriales</taxon>
        <taxon>Clostridiaceae</taxon>
        <taxon>Clostridium</taxon>
    </lineage>
</organism>
<accession>A0A937K5N9</accession>
<proteinExistence type="predicted"/>